<dbReference type="GO" id="GO:0071916">
    <property type="term" value="F:dipeptide transmembrane transporter activity"/>
    <property type="evidence" value="ECO:0007669"/>
    <property type="project" value="TreeGrafter"/>
</dbReference>
<keyword evidence="6 7" id="KW-0472">Membrane</keyword>
<evidence type="ECO:0000313" key="9">
    <source>
        <dbReference type="EMBL" id="SED90697.1"/>
    </source>
</evidence>
<dbReference type="EMBL" id="FNTL01000004">
    <property type="protein sequence ID" value="SED90697.1"/>
    <property type="molecule type" value="Genomic_DNA"/>
</dbReference>
<dbReference type="Pfam" id="PF00528">
    <property type="entry name" value="BPD_transp_1"/>
    <property type="match status" value="1"/>
</dbReference>
<evidence type="ECO:0000256" key="3">
    <source>
        <dbReference type="ARBA" id="ARBA00022475"/>
    </source>
</evidence>
<dbReference type="InterPro" id="IPR000515">
    <property type="entry name" value="MetI-like"/>
</dbReference>
<comment type="similarity">
    <text evidence="7">Belongs to the binding-protein-dependent transport system permease family.</text>
</comment>
<dbReference type="PROSITE" id="PS50928">
    <property type="entry name" value="ABC_TM1"/>
    <property type="match status" value="1"/>
</dbReference>
<feature type="domain" description="ABC transmembrane type-1" evidence="8">
    <location>
        <begin position="95"/>
        <end position="294"/>
    </location>
</feature>
<protein>
    <submittedName>
        <fullName evidence="9">Peptide/nickel transport system permease protein</fullName>
    </submittedName>
</protein>
<dbReference type="PANTHER" id="PTHR43163:SF6">
    <property type="entry name" value="DIPEPTIDE TRANSPORT SYSTEM PERMEASE PROTEIN DPPB-RELATED"/>
    <property type="match status" value="1"/>
</dbReference>
<evidence type="ECO:0000256" key="4">
    <source>
        <dbReference type="ARBA" id="ARBA00022692"/>
    </source>
</evidence>
<organism evidence="9 10">
    <name type="scientific">Rhodococcus jostii</name>
    <dbReference type="NCBI Taxonomy" id="132919"/>
    <lineage>
        <taxon>Bacteria</taxon>
        <taxon>Bacillati</taxon>
        <taxon>Actinomycetota</taxon>
        <taxon>Actinomycetes</taxon>
        <taxon>Mycobacteriales</taxon>
        <taxon>Nocardiaceae</taxon>
        <taxon>Rhodococcus</taxon>
    </lineage>
</organism>
<keyword evidence="4 7" id="KW-0812">Transmembrane</keyword>
<evidence type="ECO:0000256" key="6">
    <source>
        <dbReference type="ARBA" id="ARBA00023136"/>
    </source>
</evidence>
<evidence type="ECO:0000256" key="1">
    <source>
        <dbReference type="ARBA" id="ARBA00004651"/>
    </source>
</evidence>
<feature type="transmembrane region" description="Helical" evidence="7">
    <location>
        <begin position="131"/>
        <end position="156"/>
    </location>
</feature>
<evidence type="ECO:0000259" key="8">
    <source>
        <dbReference type="PROSITE" id="PS50928"/>
    </source>
</evidence>
<reference evidence="10" key="1">
    <citation type="submission" date="2016-10" db="EMBL/GenBank/DDBJ databases">
        <authorList>
            <person name="Varghese N."/>
        </authorList>
    </citation>
    <scope>NUCLEOTIDE SEQUENCE [LARGE SCALE GENOMIC DNA]</scope>
    <source>
        <strain evidence="10">DSM 44719</strain>
    </source>
</reference>
<feature type="transmembrane region" description="Helical" evidence="7">
    <location>
        <begin position="233"/>
        <end position="256"/>
    </location>
</feature>
<comment type="subcellular location">
    <subcellularLocation>
        <location evidence="1 7">Cell membrane</location>
        <topology evidence="1 7">Multi-pass membrane protein</topology>
    </subcellularLocation>
</comment>
<gene>
    <name evidence="9" type="ORF">SAMN04490220_5992</name>
</gene>
<feature type="transmembrane region" description="Helical" evidence="7">
    <location>
        <begin position="276"/>
        <end position="297"/>
    </location>
</feature>
<dbReference type="RefSeq" id="WP_073360904.1">
    <property type="nucleotide sequence ID" value="NZ_FNTL01000004.1"/>
</dbReference>
<evidence type="ECO:0000313" key="10">
    <source>
        <dbReference type="Proteomes" id="UP000183407"/>
    </source>
</evidence>
<evidence type="ECO:0000256" key="5">
    <source>
        <dbReference type="ARBA" id="ARBA00022989"/>
    </source>
</evidence>
<evidence type="ECO:0000256" key="2">
    <source>
        <dbReference type="ARBA" id="ARBA00022448"/>
    </source>
</evidence>
<dbReference type="SUPFAM" id="SSF161098">
    <property type="entry name" value="MetI-like"/>
    <property type="match status" value="1"/>
</dbReference>
<dbReference type="CDD" id="cd06261">
    <property type="entry name" value="TM_PBP2"/>
    <property type="match status" value="1"/>
</dbReference>
<name>A0A1H5EHT3_RHOJO</name>
<accession>A0A1H5EHT3</accession>
<dbReference type="Proteomes" id="UP000183407">
    <property type="component" value="Unassembled WGS sequence"/>
</dbReference>
<sequence length="306" mass="32831">MARYLITRVLYGVLTIALVILLTFMIQYMLPGDPARTIAGPRASEEVLAAVRERLHLNDPLVLQLWQYYSSVFTGDLGESYTRHRPVLDLILERLPATALLAVTALAVEMILGASLGLWEALRPTRSWALAATNVALLSIPPFALGFLLLLAFGYLVPIFPVDGGTGFSHLVLPALTLGVLGAPYYANVVRDGMKDALASSFTRTAVAKGLSRRYVVSRHVVRNALPPSITMLGMDVAIMFSGVVFVEAIFGWPGIGALQTEAFADVDRPVLTGTVIVAAVLVVLGNLAADVIRALIDPRAKVGAL</sequence>
<keyword evidence="5 7" id="KW-1133">Transmembrane helix</keyword>
<feature type="transmembrane region" description="Helical" evidence="7">
    <location>
        <begin position="9"/>
        <end position="30"/>
    </location>
</feature>
<feature type="transmembrane region" description="Helical" evidence="7">
    <location>
        <begin position="168"/>
        <end position="187"/>
    </location>
</feature>
<feature type="transmembrane region" description="Helical" evidence="7">
    <location>
        <begin position="97"/>
        <end position="119"/>
    </location>
</feature>
<keyword evidence="3" id="KW-1003">Cell membrane</keyword>
<dbReference type="Gene3D" id="1.10.3720.10">
    <property type="entry name" value="MetI-like"/>
    <property type="match status" value="1"/>
</dbReference>
<dbReference type="InterPro" id="IPR035906">
    <property type="entry name" value="MetI-like_sf"/>
</dbReference>
<dbReference type="AlphaFoldDB" id="A0A1H5EHT3"/>
<dbReference type="GO" id="GO:0005886">
    <property type="term" value="C:plasma membrane"/>
    <property type="evidence" value="ECO:0007669"/>
    <property type="project" value="UniProtKB-SubCell"/>
</dbReference>
<evidence type="ECO:0000256" key="7">
    <source>
        <dbReference type="RuleBase" id="RU363032"/>
    </source>
</evidence>
<dbReference type="PANTHER" id="PTHR43163">
    <property type="entry name" value="DIPEPTIDE TRANSPORT SYSTEM PERMEASE PROTEIN DPPB-RELATED"/>
    <property type="match status" value="1"/>
</dbReference>
<keyword evidence="2 7" id="KW-0813">Transport</keyword>
<dbReference type="Pfam" id="PF19300">
    <property type="entry name" value="BPD_transp_1_N"/>
    <property type="match status" value="1"/>
</dbReference>
<proteinExistence type="inferred from homology"/>
<dbReference type="InterPro" id="IPR045621">
    <property type="entry name" value="BPD_transp_1_N"/>
</dbReference>